<evidence type="ECO:0000313" key="4">
    <source>
        <dbReference type="Proteomes" id="UP001610631"/>
    </source>
</evidence>
<dbReference type="Proteomes" id="UP001610631">
    <property type="component" value="Unassembled WGS sequence"/>
</dbReference>
<reference evidence="3 4" key="1">
    <citation type="submission" date="2024-03" db="EMBL/GenBank/DDBJ databases">
        <title>Whole genome sequencing of Streptomyces racemochromogenes, to identify antimicrobial biosynthetic gene clusters.</title>
        <authorList>
            <person name="Suryawanshi P."/>
            <person name="Krishnaraj P.U."/>
            <person name="Arun Y.P."/>
            <person name="Suryawanshi M.P."/>
            <person name="Rakshit O."/>
        </authorList>
    </citation>
    <scope>NUCLEOTIDE SEQUENCE [LARGE SCALE GENOMIC DNA]</scope>
    <source>
        <strain evidence="3 4">AUDT626</strain>
    </source>
</reference>
<dbReference type="InterPro" id="IPR029058">
    <property type="entry name" value="AB_hydrolase_fold"/>
</dbReference>
<feature type="domain" description="Dipeptidylpeptidase IV N-terminal" evidence="2">
    <location>
        <begin position="126"/>
        <end position="400"/>
    </location>
</feature>
<keyword evidence="4" id="KW-1185">Reference proteome</keyword>
<sequence length="685" mass="74013">MDDFLRQSAATARFTLGSPRAFSFGDFGRLLWFLRSTGPTDAVDSLWVLDTATGTETLLADPRTLSPDPGELPVAERRLRERTRLVAAGIGTYALSGDGRRAVFPLYGRLYEVTCDDTAPAPVPSAGPVFDPRPNADGSRIAYVTGDALYTAPGGRVSPDDGARWGVAEFAAAEELDRARGHWWSPDGLALLAARVDEGALQRRWFADPAHPELPAEDFAYPEAGGPNADVQLWVLPAGGDPVRLDWDADAYPYVSDAGWESQEEILLTVQDRLQQNVLLLTADPATGRTRELSRTTHPLWVDPLPGTPARLPDGRVLTSADVADGTARGLAVDGKPLTGGGVQIRAVAGTHHDRLLVEASLRDPSEQQVLLLDPATGAITPLADGPGVHTVTASAAGNLLLTSADADGVRRTLQTADGRRFTPRDLAAPLPHRVTPVLERVTELGIPTALVLPRHHVPGRRLPVLMDSYGGPGAQDVCAEPRRWQYRQWWADQGFAVVTVDNRGTANVSPAHTHAMYRGFSEVTLDDQVAALRALGSRHGDLDLGRVGVRGWSYGGYLSAMAVLRRPDVFHAAAAGAAPTDFRHYDTAYTERYLGLPQDHPEVYERDSLIPDAPRLTRPLLLVTGLADDNVHPSHTLRLSQALTDAGRPHQLLALPGVTHMTPGGAREKIMALELEFFRRELAL</sequence>
<proteinExistence type="predicted"/>
<name>A0ABW7P6X7_9ACTN</name>
<dbReference type="InterPro" id="IPR002469">
    <property type="entry name" value="Peptidase_S9B_N"/>
</dbReference>
<dbReference type="EMBL" id="JBBDHD010000004">
    <property type="protein sequence ID" value="MFH7594047.1"/>
    <property type="molecule type" value="Genomic_DNA"/>
</dbReference>
<dbReference type="Pfam" id="PF00930">
    <property type="entry name" value="DPPIV_N"/>
    <property type="match status" value="1"/>
</dbReference>
<organism evidence="3 4">
    <name type="scientific">Streptomyces racemochromogenes</name>
    <dbReference type="NCBI Taxonomy" id="67353"/>
    <lineage>
        <taxon>Bacteria</taxon>
        <taxon>Bacillati</taxon>
        <taxon>Actinomycetota</taxon>
        <taxon>Actinomycetes</taxon>
        <taxon>Kitasatosporales</taxon>
        <taxon>Streptomycetaceae</taxon>
        <taxon>Streptomyces</taxon>
    </lineage>
</organism>
<dbReference type="InterPro" id="IPR001375">
    <property type="entry name" value="Peptidase_S9_cat"/>
</dbReference>
<protein>
    <submittedName>
        <fullName evidence="3">Prolyl oligopeptidase family serine peptidase</fullName>
    </submittedName>
</protein>
<dbReference type="Gene3D" id="3.40.50.1820">
    <property type="entry name" value="alpha/beta hydrolase"/>
    <property type="match status" value="1"/>
</dbReference>
<evidence type="ECO:0000313" key="3">
    <source>
        <dbReference type="EMBL" id="MFH7594047.1"/>
    </source>
</evidence>
<evidence type="ECO:0000259" key="1">
    <source>
        <dbReference type="Pfam" id="PF00326"/>
    </source>
</evidence>
<comment type="caution">
    <text evidence="3">The sequence shown here is derived from an EMBL/GenBank/DDBJ whole genome shotgun (WGS) entry which is preliminary data.</text>
</comment>
<dbReference type="PANTHER" id="PTHR11731:SF193">
    <property type="entry name" value="DIPEPTIDYL PEPTIDASE 9"/>
    <property type="match status" value="1"/>
</dbReference>
<dbReference type="Gene3D" id="2.140.10.30">
    <property type="entry name" value="Dipeptidylpeptidase IV, N-terminal domain"/>
    <property type="match status" value="1"/>
</dbReference>
<evidence type="ECO:0000259" key="2">
    <source>
        <dbReference type="Pfam" id="PF00930"/>
    </source>
</evidence>
<accession>A0ABW7P6X7</accession>
<dbReference type="PANTHER" id="PTHR11731">
    <property type="entry name" value="PROTEASE FAMILY S9B,C DIPEPTIDYL-PEPTIDASE IV-RELATED"/>
    <property type="match status" value="1"/>
</dbReference>
<dbReference type="RefSeq" id="WP_395507990.1">
    <property type="nucleotide sequence ID" value="NZ_JBBDHD010000004.1"/>
</dbReference>
<feature type="domain" description="Peptidase S9 prolyl oligopeptidase catalytic" evidence="1">
    <location>
        <begin position="488"/>
        <end position="683"/>
    </location>
</feature>
<dbReference type="InterPro" id="IPR050278">
    <property type="entry name" value="Serine_Prot_S9B/DPPIV"/>
</dbReference>
<dbReference type="SUPFAM" id="SSF53474">
    <property type="entry name" value="alpha/beta-Hydrolases"/>
    <property type="match status" value="1"/>
</dbReference>
<dbReference type="SUPFAM" id="SSF82171">
    <property type="entry name" value="DPP6 N-terminal domain-like"/>
    <property type="match status" value="1"/>
</dbReference>
<gene>
    <name evidence="3" type="ORF">WDV06_02935</name>
</gene>
<dbReference type="Pfam" id="PF00326">
    <property type="entry name" value="Peptidase_S9"/>
    <property type="match status" value="1"/>
</dbReference>